<comment type="similarity">
    <text evidence="2">Belongs to the COG4 family.</text>
</comment>
<dbReference type="GO" id="GO:0000139">
    <property type="term" value="C:Golgi membrane"/>
    <property type="evidence" value="ECO:0007669"/>
    <property type="project" value="UniProtKB-SubCell"/>
</dbReference>
<dbReference type="STRING" id="5762.D2V3G5"/>
<comment type="subcellular location">
    <subcellularLocation>
        <location evidence="1">Golgi apparatus membrane</location>
        <topology evidence="1">Peripheral membrane protein</topology>
    </subcellularLocation>
</comment>
<dbReference type="VEuPathDB" id="AmoebaDB:NAEGRDRAFT_30763"/>
<dbReference type="PANTHER" id="PTHR24016:SF0">
    <property type="entry name" value="CONSERVED OLIGOMERIC GOLGI COMPLEX SUBUNIT 4"/>
    <property type="match status" value="1"/>
</dbReference>
<dbReference type="InterPro" id="IPR048684">
    <property type="entry name" value="COG4_C"/>
</dbReference>
<evidence type="ECO:0000256" key="1">
    <source>
        <dbReference type="ARBA" id="ARBA00004395"/>
    </source>
</evidence>
<dbReference type="GO" id="GO:0015031">
    <property type="term" value="P:protein transport"/>
    <property type="evidence" value="ECO:0007669"/>
    <property type="project" value="UniProtKB-KW"/>
</dbReference>
<keyword evidence="5" id="KW-0653">Protein transport</keyword>
<gene>
    <name evidence="10" type="ORF">NAEGRDRAFT_30763</name>
</gene>
<dbReference type="Gene3D" id="1.10.287.1060">
    <property type="entry name" value="ESAT-6-like"/>
    <property type="match status" value="1"/>
</dbReference>
<protein>
    <recommendedName>
        <fullName evidence="3">Conserved oligomeric Golgi complex subunit 4</fullName>
    </recommendedName>
    <alternativeName>
        <fullName evidence="8">Component of oligomeric Golgi complex 4</fullName>
    </alternativeName>
</protein>
<proteinExistence type="inferred from homology"/>
<organism evidence="11">
    <name type="scientific">Naegleria gruberi</name>
    <name type="common">Amoeba</name>
    <dbReference type="NCBI Taxonomy" id="5762"/>
    <lineage>
        <taxon>Eukaryota</taxon>
        <taxon>Discoba</taxon>
        <taxon>Heterolobosea</taxon>
        <taxon>Tetramitia</taxon>
        <taxon>Eutetramitia</taxon>
        <taxon>Vahlkampfiidae</taxon>
        <taxon>Naegleria</taxon>
    </lineage>
</organism>
<dbReference type="RefSeq" id="XP_002681378.1">
    <property type="nucleotide sequence ID" value="XM_002681332.1"/>
</dbReference>
<evidence type="ECO:0000256" key="6">
    <source>
        <dbReference type="ARBA" id="ARBA00023034"/>
    </source>
</evidence>
<dbReference type="Proteomes" id="UP000006671">
    <property type="component" value="Unassembled WGS sequence"/>
</dbReference>
<dbReference type="InterPro" id="IPR048680">
    <property type="entry name" value="COG4_N"/>
</dbReference>
<evidence type="ECO:0000256" key="2">
    <source>
        <dbReference type="ARBA" id="ARBA00009215"/>
    </source>
</evidence>
<dbReference type="PANTHER" id="PTHR24016">
    <property type="entry name" value="CONSERVED OLIGOMERIC GOLGI COMPLEX SUBUNIT 4"/>
    <property type="match status" value="1"/>
</dbReference>
<dbReference type="InterPro" id="IPR013167">
    <property type="entry name" value="COG4_M"/>
</dbReference>
<reference evidence="10 11" key="1">
    <citation type="journal article" date="2010" name="Cell">
        <title>The genome of Naegleria gruberi illuminates early eukaryotic versatility.</title>
        <authorList>
            <person name="Fritz-Laylin L.K."/>
            <person name="Prochnik S.E."/>
            <person name="Ginger M.L."/>
            <person name="Dacks J.B."/>
            <person name="Carpenter M.L."/>
            <person name="Field M.C."/>
            <person name="Kuo A."/>
            <person name="Paredez A."/>
            <person name="Chapman J."/>
            <person name="Pham J."/>
            <person name="Shu S."/>
            <person name="Neupane R."/>
            <person name="Cipriano M."/>
            <person name="Mancuso J."/>
            <person name="Tu H."/>
            <person name="Salamov A."/>
            <person name="Lindquist E."/>
            <person name="Shapiro H."/>
            <person name="Lucas S."/>
            <person name="Grigoriev I.V."/>
            <person name="Cande W.Z."/>
            <person name="Fulton C."/>
            <person name="Rokhsar D.S."/>
            <person name="Dawson S.C."/>
        </authorList>
    </citation>
    <scope>NUCLEOTIDE SEQUENCE [LARGE SCALE GENOMIC DNA]</scope>
    <source>
        <strain evidence="10 11">NEG-M</strain>
    </source>
</reference>
<evidence type="ECO:0000256" key="4">
    <source>
        <dbReference type="ARBA" id="ARBA00022448"/>
    </source>
</evidence>
<name>D2V3G5_NAEGR</name>
<evidence type="ECO:0000256" key="3">
    <source>
        <dbReference type="ARBA" id="ARBA00020975"/>
    </source>
</evidence>
<dbReference type="AlphaFoldDB" id="D2V3G5"/>
<dbReference type="OMA" id="YGAMALE"/>
<evidence type="ECO:0000313" key="11">
    <source>
        <dbReference type="Proteomes" id="UP000006671"/>
    </source>
</evidence>
<dbReference type="InterPro" id="IPR048682">
    <property type="entry name" value="COG4"/>
</dbReference>
<dbReference type="InParanoid" id="D2V3G5"/>
<evidence type="ECO:0000313" key="10">
    <source>
        <dbReference type="EMBL" id="EFC48634.1"/>
    </source>
</evidence>
<accession>D2V3G5</accession>
<dbReference type="SMART" id="SM00762">
    <property type="entry name" value="Cog4"/>
    <property type="match status" value="1"/>
</dbReference>
<dbReference type="GeneID" id="8852486"/>
<dbReference type="OrthoDB" id="47059at2759"/>
<keyword evidence="4" id="KW-0813">Transport</keyword>
<evidence type="ECO:0000256" key="5">
    <source>
        <dbReference type="ARBA" id="ARBA00022927"/>
    </source>
</evidence>
<evidence type="ECO:0000259" key="9">
    <source>
        <dbReference type="SMART" id="SM00762"/>
    </source>
</evidence>
<evidence type="ECO:0000256" key="8">
    <source>
        <dbReference type="ARBA" id="ARBA00031340"/>
    </source>
</evidence>
<dbReference type="FunCoup" id="D2V3G5">
    <property type="interactions" value="483"/>
</dbReference>
<dbReference type="eggNOG" id="KOG0412">
    <property type="taxonomic scope" value="Eukaryota"/>
</dbReference>
<dbReference type="Pfam" id="PF20662">
    <property type="entry name" value="COG4_C"/>
    <property type="match status" value="1"/>
</dbReference>
<dbReference type="Pfam" id="PF20663">
    <property type="entry name" value="COG4_N"/>
    <property type="match status" value="1"/>
</dbReference>
<feature type="domain" description="COG4 transport protein middle alpha-helical bundle" evidence="9">
    <location>
        <begin position="118"/>
        <end position="424"/>
    </location>
</feature>
<keyword evidence="11" id="KW-1185">Reference proteome</keyword>
<keyword evidence="7" id="KW-0472">Membrane</keyword>
<dbReference type="Gene3D" id="1.20.58.1970">
    <property type="match status" value="1"/>
</dbReference>
<keyword evidence="6" id="KW-0333">Golgi apparatus</keyword>
<dbReference type="Pfam" id="PF08318">
    <property type="entry name" value="COG4_m"/>
    <property type="match status" value="1"/>
</dbReference>
<evidence type="ECO:0000256" key="7">
    <source>
        <dbReference type="ARBA" id="ARBA00023136"/>
    </source>
</evidence>
<dbReference type="EMBL" id="GG738850">
    <property type="protein sequence ID" value="EFC48634.1"/>
    <property type="molecule type" value="Genomic_DNA"/>
</dbReference>
<sequence>MIDHEHALSIQLDNLSEIQTQIQSIEKRAVQLGKTISNTFKLAEGVSSKVRQLHGVQERVQLAIDAVEASIGMKSCVEGVEQAIKIGDYEKAVEYVSRVLHINSDKSEDEQERRNTLFKKSEKKIKEIVSSKMKEALRDENETQIKRFSKLFSPLCMNEDGLSLYVDFLSDKCRKELESLDEVERLTYIRKQQQQYVSFIDIITQILDIIVSYIEDCEDFVTSNFGGEKCTIYLINSLQHVCDKMVKKVLDVYEKKRELNDILTAVSKKPNTLPIKKDLNTNDPRVLDLILEEIAEISSNIEVYKQFIAGKCINIKTDGKNEMYTLTKEPIIYRRIQELMSFYIPIDMSFMKQSFFKAIQLESDEDEDESSKYSSIINDVFFILQKSLSRAMDSQNVSVVCAIVNHINGILATDYFEFVKKDVSLISLIQSNNKDDFVKILKSLNNIQISSEYILKLKKEFERSYEIKFFKNKKAEPNSPDRMKLKSGASDLVQTSIFFSDELRRYTQKMVSAKEYCLSLEQDISFLLDSELKHPANSIAFYNLSESQFAARELNNIFTTKFIANMEKVLNVYKKYLTKFNFEELVELAIIILCDYLERQIFAKRFSSFGGLQLDKDVREFMDYFSSKTDRSVRDKFSRLTQIAYLLKMSEVDDILEIWESAQHWKLSVGEIKNVLSLRLDFKQEQIHNLSI</sequence>
<dbReference type="KEGG" id="ngr:NAEGRDRAFT_30763"/>